<accession>A0A1K1PF45</accession>
<organism evidence="10 11">
    <name type="scientific">Sinomicrobium oceani</name>
    <dbReference type="NCBI Taxonomy" id="1150368"/>
    <lineage>
        <taxon>Bacteria</taxon>
        <taxon>Pseudomonadati</taxon>
        <taxon>Bacteroidota</taxon>
        <taxon>Flavobacteriia</taxon>
        <taxon>Flavobacteriales</taxon>
        <taxon>Flavobacteriaceae</taxon>
        <taxon>Sinomicrobium</taxon>
    </lineage>
</organism>
<sequence length="499" mass="58093">MKSHKQTPTSIVVFGATGDLAKRKLFPAFFNLFLEGWMPEDFTIFSLGRKEHTDETFGEYILENIHNFSRNHDFSEAQWSQFREKIRYVPFDIKNDQSFYSLKKELDEYDSEIAHRTDRIFYLSIAPNFIENVSNNLKKYELVKDRIKDRIIIEKPFGYDKASAIHLNNLLSNNFEENQIYRIDHYLGKETVQNILAFRFANIMFEPLWNNKYIDSIQITVAEKVGVEERGSYYDGAGALRDMIQNHLMQILCMVAMEPPSVFKSSEIRNKKADVLKSVRRIHVEDIEHYTVRAQYTQGRIDGHDKVGYLEEPGVNPGSKTETFVAMKFYIDNERWNGVPFYMRTGKSMAAKQSSVVISFKEVPDDTFRNNKSMLSPNKLTINIQPEMDIKLSFMAKKPGLNMKLKPVDMVFDFFECSPNTPEAYETLLLDVLEGDPTLFMRSDQVEEAWDVISNIQEAWERFDIAKMQTYPAGSWGPEASDELLKRQGHYWISNSEIN</sequence>
<keyword evidence="11" id="KW-1185">Reference proteome</keyword>
<dbReference type="PANTHER" id="PTHR23429:SF0">
    <property type="entry name" value="GLUCOSE-6-PHOSPHATE 1-DEHYDROGENASE"/>
    <property type="match status" value="1"/>
</dbReference>
<feature type="active site" description="Proton acceptor" evidence="7">
    <location>
        <position position="247"/>
    </location>
</feature>
<dbReference type="GO" id="GO:0006006">
    <property type="term" value="P:glucose metabolic process"/>
    <property type="evidence" value="ECO:0007669"/>
    <property type="project" value="UniProtKB-KW"/>
</dbReference>
<dbReference type="Pfam" id="PF00479">
    <property type="entry name" value="G6PD_N"/>
    <property type="match status" value="1"/>
</dbReference>
<dbReference type="PROSITE" id="PS00069">
    <property type="entry name" value="G6P_DEHYDROGENASE"/>
    <property type="match status" value="1"/>
</dbReference>
<evidence type="ECO:0000256" key="2">
    <source>
        <dbReference type="ARBA" id="ARBA00009975"/>
    </source>
</evidence>
<dbReference type="PANTHER" id="PTHR23429">
    <property type="entry name" value="GLUCOSE-6-PHOSPHATE 1-DEHYDROGENASE G6PD"/>
    <property type="match status" value="1"/>
</dbReference>
<dbReference type="AlphaFoldDB" id="A0A1K1PF45"/>
<dbReference type="GO" id="GO:0005829">
    <property type="term" value="C:cytosol"/>
    <property type="evidence" value="ECO:0007669"/>
    <property type="project" value="TreeGrafter"/>
</dbReference>
<dbReference type="OrthoDB" id="9802739at2"/>
<dbReference type="GO" id="GO:0004345">
    <property type="term" value="F:glucose-6-phosphate dehydrogenase activity"/>
    <property type="evidence" value="ECO:0007669"/>
    <property type="project" value="UniProtKB-UniRule"/>
</dbReference>
<evidence type="ECO:0000256" key="6">
    <source>
        <dbReference type="ARBA" id="ARBA00023277"/>
    </source>
</evidence>
<proteinExistence type="inferred from homology"/>
<keyword evidence="5 7" id="KW-0560">Oxidoreductase</keyword>
<dbReference type="GO" id="GO:0050661">
    <property type="term" value="F:NADP binding"/>
    <property type="evidence" value="ECO:0007669"/>
    <property type="project" value="UniProtKB-UniRule"/>
</dbReference>
<keyword evidence="3 7" id="KW-0313">Glucose metabolism</keyword>
<dbReference type="InterPro" id="IPR022674">
    <property type="entry name" value="G6P_DH_NAD-bd"/>
</dbReference>
<evidence type="ECO:0000256" key="1">
    <source>
        <dbReference type="ARBA" id="ARBA00004937"/>
    </source>
</evidence>
<keyword evidence="4 7" id="KW-0521">NADP</keyword>
<dbReference type="EMBL" id="FPJE01000008">
    <property type="protein sequence ID" value="SFW46400.1"/>
    <property type="molecule type" value="Genomic_DNA"/>
</dbReference>
<comment type="pathway">
    <text evidence="1 7">Carbohydrate degradation; pentose phosphate pathway; D-ribulose 5-phosphate from D-glucose 6-phosphate (oxidative stage): step 1/3.</text>
</comment>
<dbReference type="InterPro" id="IPR001282">
    <property type="entry name" value="G6P_DH"/>
</dbReference>
<dbReference type="InterPro" id="IPR019796">
    <property type="entry name" value="G6P_DH_AS"/>
</dbReference>
<protein>
    <recommendedName>
        <fullName evidence="7">Glucose-6-phosphate 1-dehydrogenase</fullName>
        <shortName evidence="7">G6PD</shortName>
        <ecNumber evidence="7">1.1.1.49</ecNumber>
    </recommendedName>
</protein>
<dbReference type="PIRSF" id="PIRSF000110">
    <property type="entry name" value="G6PD"/>
    <property type="match status" value="1"/>
</dbReference>
<evidence type="ECO:0000256" key="3">
    <source>
        <dbReference type="ARBA" id="ARBA00022526"/>
    </source>
</evidence>
<dbReference type="Pfam" id="PF02781">
    <property type="entry name" value="G6PD_C"/>
    <property type="match status" value="1"/>
</dbReference>
<name>A0A1K1PF45_9FLAO</name>
<dbReference type="UniPathway" id="UPA00115">
    <property type="reaction ID" value="UER00408"/>
</dbReference>
<dbReference type="EC" id="1.1.1.49" evidence="7"/>
<dbReference type="GO" id="GO:0009051">
    <property type="term" value="P:pentose-phosphate shunt, oxidative branch"/>
    <property type="evidence" value="ECO:0007669"/>
    <property type="project" value="TreeGrafter"/>
</dbReference>
<feature type="binding site" evidence="7">
    <location>
        <position position="155"/>
    </location>
    <ligand>
        <name>NADP(+)</name>
        <dbReference type="ChEBI" id="CHEBI:58349"/>
    </ligand>
</feature>
<evidence type="ECO:0000313" key="11">
    <source>
        <dbReference type="Proteomes" id="UP000182248"/>
    </source>
</evidence>
<feature type="binding site" evidence="7">
    <location>
        <position position="185"/>
    </location>
    <ligand>
        <name>substrate</name>
    </ligand>
</feature>
<dbReference type="NCBIfam" id="TIGR00871">
    <property type="entry name" value="zwf"/>
    <property type="match status" value="1"/>
</dbReference>
<dbReference type="InterPro" id="IPR036291">
    <property type="entry name" value="NAD(P)-bd_dom_sf"/>
</dbReference>
<dbReference type="Gene3D" id="3.40.50.720">
    <property type="entry name" value="NAD(P)-binding Rossmann-like Domain"/>
    <property type="match status" value="1"/>
</dbReference>
<keyword evidence="6 7" id="KW-0119">Carbohydrate metabolism</keyword>
<evidence type="ECO:0000256" key="7">
    <source>
        <dbReference type="HAMAP-Rule" id="MF_00966"/>
    </source>
</evidence>
<dbReference type="RefSeq" id="WP_072316983.1">
    <property type="nucleotide sequence ID" value="NZ_FPJE01000008.1"/>
</dbReference>
<dbReference type="Proteomes" id="UP000182248">
    <property type="component" value="Unassembled WGS sequence"/>
</dbReference>
<evidence type="ECO:0000259" key="8">
    <source>
        <dbReference type="Pfam" id="PF00479"/>
    </source>
</evidence>
<dbReference type="PRINTS" id="PR00079">
    <property type="entry name" value="G6PDHDRGNASE"/>
</dbReference>
<feature type="binding site" evidence="7">
    <location>
        <position position="49"/>
    </location>
    <ligand>
        <name>NADP(+)</name>
        <dbReference type="ChEBI" id="CHEBI:58349"/>
    </ligand>
</feature>
<evidence type="ECO:0000256" key="5">
    <source>
        <dbReference type="ARBA" id="ARBA00023002"/>
    </source>
</evidence>
<feature type="binding site" evidence="7">
    <location>
        <position position="189"/>
    </location>
    <ligand>
        <name>substrate</name>
    </ligand>
</feature>
<dbReference type="SUPFAM" id="SSF55347">
    <property type="entry name" value="Glyceraldehyde-3-phosphate dehydrogenase-like, C-terminal domain"/>
    <property type="match status" value="1"/>
</dbReference>
<dbReference type="HAMAP" id="MF_00966">
    <property type="entry name" value="G6PD"/>
    <property type="match status" value="1"/>
</dbReference>
<dbReference type="SUPFAM" id="SSF51735">
    <property type="entry name" value="NAD(P)-binding Rossmann-fold domains"/>
    <property type="match status" value="1"/>
</dbReference>
<feature type="binding site" evidence="7">
    <location>
        <begin position="92"/>
        <end position="93"/>
    </location>
    <ligand>
        <name>NADP(+)</name>
        <dbReference type="ChEBI" id="CHEBI:58349"/>
    </ligand>
</feature>
<comment type="function">
    <text evidence="7">Catalyzes the oxidation of glucose 6-phosphate to 6-phosphogluconolactone.</text>
</comment>
<comment type="catalytic activity">
    <reaction evidence="7">
        <text>D-glucose 6-phosphate + NADP(+) = 6-phospho-D-glucono-1,5-lactone + NADPH + H(+)</text>
        <dbReference type="Rhea" id="RHEA:15841"/>
        <dbReference type="ChEBI" id="CHEBI:15378"/>
        <dbReference type="ChEBI" id="CHEBI:57783"/>
        <dbReference type="ChEBI" id="CHEBI:57955"/>
        <dbReference type="ChEBI" id="CHEBI:58349"/>
        <dbReference type="ChEBI" id="CHEBI:61548"/>
        <dbReference type="EC" id="1.1.1.49"/>
    </reaction>
</comment>
<comment type="similarity">
    <text evidence="2 7">Belongs to the glucose-6-phosphate dehydrogenase family.</text>
</comment>
<feature type="binding site" evidence="7">
    <location>
        <position position="242"/>
    </location>
    <ligand>
        <name>substrate</name>
    </ligand>
</feature>
<dbReference type="Gene3D" id="3.30.360.10">
    <property type="entry name" value="Dihydrodipicolinate Reductase, domain 2"/>
    <property type="match status" value="1"/>
</dbReference>
<feature type="binding site" evidence="7">
    <location>
        <position position="352"/>
    </location>
    <ligand>
        <name>substrate</name>
    </ligand>
</feature>
<dbReference type="NCBIfam" id="NF009492">
    <property type="entry name" value="PRK12853.1-3"/>
    <property type="match status" value="1"/>
</dbReference>
<dbReference type="InterPro" id="IPR022675">
    <property type="entry name" value="G6P_DH_C"/>
</dbReference>
<evidence type="ECO:0000256" key="4">
    <source>
        <dbReference type="ARBA" id="ARBA00022857"/>
    </source>
</evidence>
<feature type="binding site" evidence="7">
    <location>
        <position position="223"/>
    </location>
    <ligand>
        <name>substrate</name>
    </ligand>
</feature>
<evidence type="ECO:0000259" key="9">
    <source>
        <dbReference type="Pfam" id="PF02781"/>
    </source>
</evidence>
<reference evidence="10 11" key="1">
    <citation type="submission" date="2016-11" db="EMBL/GenBank/DDBJ databases">
        <authorList>
            <person name="Jaros S."/>
            <person name="Januszkiewicz K."/>
            <person name="Wedrychowicz H."/>
        </authorList>
    </citation>
    <scope>NUCLEOTIDE SEQUENCE [LARGE SCALE GENOMIC DNA]</scope>
    <source>
        <strain evidence="10 11">CGMCC 1.12145</strain>
    </source>
</reference>
<evidence type="ECO:0000313" key="10">
    <source>
        <dbReference type="EMBL" id="SFW46400.1"/>
    </source>
</evidence>
<feature type="binding site" evidence="7">
    <location>
        <position position="347"/>
    </location>
    <ligand>
        <name>substrate</name>
    </ligand>
</feature>
<gene>
    <name evidence="7" type="primary">zwf</name>
    <name evidence="10" type="ORF">SAMN02927921_01747</name>
</gene>
<feature type="domain" description="Glucose-6-phosphate dehydrogenase NAD-binding" evidence="8">
    <location>
        <begin position="12"/>
        <end position="194"/>
    </location>
</feature>
<feature type="binding site" evidence="7">
    <location>
        <begin position="15"/>
        <end position="22"/>
    </location>
    <ligand>
        <name>NADP(+)</name>
        <dbReference type="ChEBI" id="CHEBI:58349"/>
    </ligand>
</feature>
<feature type="domain" description="Glucose-6-phosphate dehydrogenase C-terminal" evidence="9">
    <location>
        <begin position="196"/>
        <end position="492"/>
    </location>
</feature>
<dbReference type="STRING" id="1150368.SAMN02927921_01747"/>